<proteinExistence type="predicted"/>
<gene>
    <name evidence="1" type="ORF">PAXINDRAFT_157728</name>
</gene>
<reference evidence="2" key="2">
    <citation type="submission" date="2015-01" db="EMBL/GenBank/DDBJ databases">
        <title>Evolutionary Origins and Diversification of the Mycorrhizal Mutualists.</title>
        <authorList>
            <consortium name="DOE Joint Genome Institute"/>
            <consortium name="Mycorrhizal Genomics Consortium"/>
            <person name="Kohler A."/>
            <person name="Kuo A."/>
            <person name="Nagy L.G."/>
            <person name="Floudas D."/>
            <person name="Copeland A."/>
            <person name="Barry K.W."/>
            <person name="Cichocki N."/>
            <person name="Veneault-Fourrey C."/>
            <person name="LaButti K."/>
            <person name="Lindquist E.A."/>
            <person name="Lipzen A."/>
            <person name="Lundell T."/>
            <person name="Morin E."/>
            <person name="Murat C."/>
            <person name="Riley R."/>
            <person name="Ohm R."/>
            <person name="Sun H."/>
            <person name="Tunlid A."/>
            <person name="Henrissat B."/>
            <person name="Grigoriev I.V."/>
            <person name="Hibbett D.S."/>
            <person name="Martin F."/>
        </authorList>
    </citation>
    <scope>NUCLEOTIDE SEQUENCE [LARGE SCALE GENOMIC DNA]</scope>
    <source>
        <strain evidence="2">ATCC 200175</strain>
    </source>
</reference>
<sequence>MGRKHKYHTDEERREATRLSCAKYYTLHRDMISQKMKMKYRARHSSSTQSESKPSKLADTLIVDAPLSERGYCQCAAEQFVATLARSLNAAEPNSVQIAEHMLHNLVQGSSKAYMEHIYLRVINSADNDKYLQPLKRSLQAAESIKFHARQAEADVLQKEGVGPCFRQAEQISRQVQSLIRHLEDIYGQTMGGASDLAMEHTRGTLILGSQLTSYAELQ</sequence>
<reference evidence="1 2" key="1">
    <citation type="submission" date="2014-06" db="EMBL/GenBank/DDBJ databases">
        <authorList>
            <consortium name="DOE Joint Genome Institute"/>
            <person name="Kuo A."/>
            <person name="Kohler A."/>
            <person name="Nagy L.G."/>
            <person name="Floudas D."/>
            <person name="Copeland A."/>
            <person name="Barry K.W."/>
            <person name="Cichocki N."/>
            <person name="Veneault-Fourrey C."/>
            <person name="LaButti K."/>
            <person name="Lindquist E.A."/>
            <person name="Lipzen A."/>
            <person name="Lundell T."/>
            <person name="Morin E."/>
            <person name="Murat C."/>
            <person name="Sun H."/>
            <person name="Tunlid A."/>
            <person name="Henrissat B."/>
            <person name="Grigoriev I.V."/>
            <person name="Hibbett D.S."/>
            <person name="Martin F."/>
            <person name="Nordberg H.P."/>
            <person name="Cantor M.N."/>
            <person name="Hua S.X."/>
        </authorList>
    </citation>
    <scope>NUCLEOTIDE SEQUENCE [LARGE SCALE GENOMIC DNA]</scope>
    <source>
        <strain evidence="1 2">ATCC 200175</strain>
    </source>
</reference>
<dbReference type="Proteomes" id="UP000053647">
    <property type="component" value="Unassembled WGS sequence"/>
</dbReference>
<dbReference type="OrthoDB" id="2654423at2759"/>
<accession>A0A0C9TQF8</accession>
<dbReference type="EMBL" id="KN819420">
    <property type="protein sequence ID" value="KIJ10012.1"/>
    <property type="molecule type" value="Genomic_DNA"/>
</dbReference>
<dbReference type="AlphaFoldDB" id="A0A0C9TQF8"/>
<name>A0A0C9TQF8_PAXIN</name>
<evidence type="ECO:0000313" key="1">
    <source>
        <dbReference type="EMBL" id="KIJ10012.1"/>
    </source>
</evidence>
<protein>
    <submittedName>
        <fullName evidence="1">Uncharacterized protein</fullName>
    </submittedName>
</protein>
<keyword evidence="2" id="KW-1185">Reference proteome</keyword>
<dbReference type="HOGENOM" id="CLU_1190227_0_0_1"/>
<evidence type="ECO:0000313" key="2">
    <source>
        <dbReference type="Proteomes" id="UP000053647"/>
    </source>
</evidence>
<organism evidence="1 2">
    <name type="scientific">Paxillus involutus ATCC 200175</name>
    <dbReference type="NCBI Taxonomy" id="664439"/>
    <lineage>
        <taxon>Eukaryota</taxon>
        <taxon>Fungi</taxon>
        <taxon>Dikarya</taxon>
        <taxon>Basidiomycota</taxon>
        <taxon>Agaricomycotina</taxon>
        <taxon>Agaricomycetes</taxon>
        <taxon>Agaricomycetidae</taxon>
        <taxon>Boletales</taxon>
        <taxon>Paxilineae</taxon>
        <taxon>Paxillaceae</taxon>
        <taxon>Paxillus</taxon>
    </lineage>
</organism>